<dbReference type="AlphaFoldDB" id="A0A8S1H3M8"/>
<evidence type="ECO:0000313" key="10">
    <source>
        <dbReference type="Proteomes" id="UP000835052"/>
    </source>
</evidence>
<evidence type="ECO:0000313" key="9">
    <source>
        <dbReference type="EMBL" id="CAD6189803.1"/>
    </source>
</evidence>
<dbReference type="GO" id="GO:0016757">
    <property type="term" value="F:glycosyltransferase activity"/>
    <property type="evidence" value="ECO:0007669"/>
    <property type="project" value="UniProtKB-UniRule"/>
</dbReference>
<dbReference type="GO" id="GO:0016020">
    <property type="term" value="C:membrane"/>
    <property type="evidence" value="ECO:0007669"/>
    <property type="project" value="UniProtKB-SubCell"/>
</dbReference>
<gene>
    <name evidence="9" type="ORF">CAUJ_LOCUS5722</name>
</gene>
<keyword evidence="7 8" id="KW-0472">Membrane</keyword>
<evidence type="ECO:0000256" key="1">
    <source>
        <dbReference type="ARBA" id="ARBA00004167"/>
    </source>
</evidence>
<dbReference type="EMBL" id="CAJGYM010000012">
    <property type="protein sequence ID" value="CAD6189803.1"/>
    <property type="molecule type" value="Genomic_DNA"/>
</dbReference>
<reference evidence="9" key="1">
    <citation type="submission" date="2020-10" db="EMBL/GenBank/DDBJ databases">
        <authorList>
            <person name="Kikuchi T."/>
        </authorList>
    </citation>
    <scope>NUCLEOTIDE SEQUENCE</scope>
    <source>
        <strain evidence="9">NKZ352</strain>
    </source>
</reference>
<sequence length="524" mass="60579">MRFHGLPRFRTGRKYLRLLFLLLNVVFCITVITLLTGLTIFDRQHNNIVHDYVARKDDMIVLSTTFYKESKSFDPNTAVILFNAVQVFHLKHDVLNVKAETAADEEIDVLFKVQPVIGQLPFFCKWVPFIAVGQLPKGTIKAKLSTYQGEGMKLSLRDPFRAPRKVVACFSPLFLNERWQLLLATMEIYSHYGAFMQFYVRSMITDLMTIVYTYKNVRVTPWPAVKLGRIRANGPTFDPNRELEFRNQAAAMTDCLLMYKESAEFVLFPDPDDIIIPHLARDYYGEFSRVFKMFPNAGAISYNISQASISATIEKGPDTITKEIVPVWWRAQAGHAPFASQGEVLWGKLVVRPERVDSVWIHRSYGIKDDFEQVALPAHINTGLHFRKWTFLQNSTFDLSRVPHYDPLLRNETEYRLFLAEDGEKIDKSFRRRINKEIVKKVYARLPTVSLYYPLIESCYNRIFYTKEQHSTCKGPEYCEIPSFPGLKCVNVESSFTTYAGYSNLYIHQLLATKFVYSDNGCKL</sequence>
<protein>
    <recommendedName>
        <fullName evidence="8">Glycosyltransferase family 92 protein</fullName>
        <ecNumber evidence="8">2.4.1.-</ecNumber>
    </recommendedName>
</protein>
<dbReference type="Proteomes" id="UP000835052">
    <property type="component" value="Unassembled WGS sequence"/>
</dbReference>
<dbReference type="InterPro" id="IPR008166">
    <property type="entry name" value="Glyco_transf_92"/>
</dbReference>
<evidence type="ECO:0000256" key="6">
    <source>
        <dbReference type="ARBA" id="ARBA00022989"/>
    </source>
</evidence>
<evidence type="ECO:0000256" key="4">
    <source>
        <dbReference type="ARBA" id="ARBA00022679"/>
    </source>
</evidence>
<organism evidence="9 10">
    <name type="scientific">Caenorhabditis auriculariae</name>
    <dbReference type="NCBI Taxonomy" id="2777116"/>
    <lineage>
        <taxon>Eukaryota</taxon>
        <taxon>Metazoa</taxon>
        <taxon>Ecdysozoa</taxon>
        <taxon>Nematoda</taxon>
        <taxon>Chromadorea</taxon>
        <taxon>Rhabditida</taxon>
        <taxon>Rhabditina</taxon>
        <taxon>Rhabditomorpha</taxon>
        <taxon>Rhabditoidea</taxon>
        <taxon>Rhabditidae</taxon>
        <taxon>Peloderinae</taxon>
        <taxon>Caenorhabditis</taxon>
    </lineage>
</organism>
<proteinExistence type="inferred from homology"/>
<name>A0A8S1H3M8_9PELO</name>
<dbReference type="PANTHER" id="PTHR21645">
    <property type="entry name" value="GLYCOSYLTRANSFERASE FAMILY 92 PROTEIN"/>
    <property type="match status" value="1"/>
</dbReference>
<evidence type="ECO:0000256" key="8">
    <source>
        <dbReference type="RuleBase" id="RU366017"/>
    </source>
</evidence>
<comment type="similarity">
    <text evidence="2 8">Belongs to the glycosyltransferase 92 family.</text>
</comment>
<keyword evidence="4 8" id="KW-0808">Transferase</keyword>
<evidence type="ECO:0000256" key="3">
    <source>
        <dbReference type="ARBA" id="ARBA00022676"/>
    </source>
</evidence>
<dbReference type="InterPro" id="IPR052012">
    <property type="entry name" value="GTase_92"/>
</dbReference>
<feature type="transmembrane region" description="Helical" evidence="8">
    <location>
        <begin position="21"/>
        <end position="41"/>
    </location>
</feature>
<evidence type="ECO:0000256" key="5">
    <source>
        <dbReference type="ARBA" id="ARBA00022692"/>
    </source>
</evidence>
<comment type="caution">
    <text evidence="9">The sequence shown here is derived from an EMBL/GenBank/DDBJ whole genome shotgun (WGS) entry which is preliminary data.</text>
</comment>
<keyword evidence="10" id="KW-1185">Reference proteome</keyword>
<comment type="subcellular location">
    <subcellularLocation>
        <location evidence="1">Membrane</location>
        <topology evidence="1">Single-pass membrane protein</topology>
    </subcellularLocation>
</comment>
<dbReference type="PANTHER" id="PTHR21645:SF2">
    <property type="entry name" value="GLYCOSYLTRANSFERASE FAMILY 92 PROTEIN F59C6.8"/>
    <property type="match status" value="1"/>
</dbReference>
<evidence type="ECO:0000256" key="2">
    <source>
        <dbReference type="ARBA" id="ARBA00007647"/>
    </source>
</evidence>
<dbReference type="OrthoDB" id="2526284at2759"/>
<dbReference type="EC" id="2.4.1.-" evidence="8"/>
<keyword evidence="3 8" id="KW-0328">Glycosyltransferase</keyword>
<keyword evidence="5 8" id="KW-0812">Transmembrane</keyword>
<evidence type="ECO:0000256" key="7">
    <source>
        <dbReference type="ARBA" id="ARBA00023136"/>
    </source>
</evidence>
<dbReference type="Pfam" id="PF01697">
    <property type="entry name" value="Glyco_transf_92"/>
    <property type="match status" value="1"/>
</dbReference>
<accession>A0A8S1H3M8</accession>
<keyword evidence="6 8" id="KW-1133">Transmembrane helix</keyword>